<protein>
    <submittedName>
        <fullName evidence="1">Uncharacterized protein</fullName>
    </submittedName>
</protein>
<organism evidence="1 2">
    <name type="scientific">Phyllobacterium bourgognense</name>
    <dbReference type="NCBI Taxonomy" id="314236"/>
    <lineage>
        <taxon>Bacteria</taxon>
        <taxon>Pseudomonadati</taxon>
        <taxon>Pseudomonadota</taxon>
        <taxon>Alphaproteobacteria</taxon>
        <taxon>Hyphomicrobiales</taxon>
        <taxon>Phyllobacteriaceae</taxon>
        <taxon>Phyllobacterium</taxon>
    </lineage>
</organism>
<keyword evidence="2" id="KW-1185">Reference proteome</keyword>
<evidence type="ECO:0000313" key="1">
    <source>
        <dbReference type="EMBL" id="RCW80051.1"/>
    </source>
</evidence>
<gene>
    <name evidence="1" type="ORF">C7476_11516</name>
</gene>
<accession>A0A368YIJ4</accession>
<dbReference type="EMBL" id="QPJM01000015">
    <property type="protein sequence ID" value="RCW80051.1"/>
    <property type="molecule type" value="Genomic_DNA"/>
</dbReference>
<dbReference type="Proteomes" id="UP000253324">
    <property type="component" value="Unassembled WGS sequence"/>
</dbReference>
<sequence length="72" mass="7603">MDCTADPGGQLEINVQKTKKLGKHFVLGQTYRGRNHGLALEDTKAVLQAGRRGIADVGNDQAPAALGGFARV</sequence>
<comment type="caution">
    <text evidence="1">The sequence shown here is derived from an EMBL/GenBank/DDBJ whole genome shotgun (WGS) entry which is preliminary data.</text>
</comment>
<name>A0A368YIJ4_9HYPH</name>
<proteinExistence type="predicted"/>
<evidence type="ECO:0000313" key="2">
    <source>
        <dbReference type="Proteomes" id="UP000253324"/>
    </source>
</evidence>
<dbReference type="AlphaFoldDB" id="A0A368YIJ4"/>
<reference evidence="1 2" key="1">
    <citation type="submission" date="2018-07" db="EMBL/GenBank/DDBJ databases">
        <title>Genomic Encyclopedia of Type Strains, Phase III (KMG-III): the genomes of soil and plant-associated and newly described type strains.</title>
        <authorList>
            <person name="Whitman W."/>
        </authorList>
    </citation>
    <scope>NUCLEOTIDE SEQUENCE [LARGE SCALE GENOMIC DNA]</scope>
    <source>
        <strain evidence="1 2">31-25a</strain>
    </source>
</reference>